<dbReference type="Gene3D" id="3.30.420.10">
    <property type="entry name" value="Ribonuclease H-like superfamily/Ribonuclease H"/>
    <property type="match status" value="1"/>
</dbReference>
<dbReference type="SUPFAM" id="SSF53098">
    <property type="entry name" value="Ribonuclease H-like"/>
    <property type="match status" value="1"/>
</dbReference>
<dbReference type="AlphaFoldDB" id="A0AAE0CI80"/>
<dbReference type="Proteomes" id="UP001280121">
    <property type="component" value="Unassembled WGS sequence"/>
</dbReference>
<dbReference type="InterPro" id="IPR012337">
    <property type="entry name" value="RNaseH-like_sf"/>
</dbReference>
<comment type="caution">
    <text evidence="2">The sequence shown here is derived from an EMBL/GenBank/DDBJ whole genome shotgun (WGS) entry which is preliminary data.</text>
</comment>
<proteinExistence type="predicted"/>
<feature type="domain" description="RNase H type-1" evidence="1">
    <location>
        <begin position="53"/>
        <end position="147"/>
    </location>
</feature>
<name>A0AAE0CI80_9ROSI</name>
<dbReference type="EMBL" id="JANJYI010000004">
    <property type="protein sequence ID" value="KAK2652270.1"/>
    <property type="molecule type" value="Genomic_DNA"/>
</dbReference>
<evidence type="ECO:0000313" key="3">
    <source>
        <dbReference type="Proteomes" id="UP001280121"/>
    </source>
</evidence>
<dbReference type="CDD" id="cd06222">
    <property type="entry name" value="RNase_H_like"/>
    <property type="match status" value="1"/>
</dbReference>
<dbReference type="InterPro" id="IPR044730">
    <property type="entry name" value="RNase_H-like_dom_plant"/>
</dbReference>
<sequence>MKDSSRNDVVTWCNGFLTDYLAANSMVCVTKSPLTKTDMICCQHPSASVYKINTDAAMDVDRQGISVGVVIRDHQGFVMDSSSQWIEACYSPQVAEAVAILRGIDFAIDTNLVPTVVESNVLGVVNLVNSGTSTSTDVGLVVDDSFTRIHCRTIG</sequence>
<evidence type="ECO:0000259" key="1">
    <source>
        <dbReference type="Pfam" id="PF13456"/>
    </source>
</evidence>
<keyword evidence="3" id="KW-1185">Reference proteome</keyword>
<dbReference type="PANTHER" id="PTHR47074">
    <property type="entry name" value="BNAC02G40300D PROTEIN"/>
    <property type="match status" value="1"/>
</dbReference>
<dbReference type="InterPro" id="IPR002156">
    <property type="entry name" value="RNaseH_domain"/>
</dbReference>
<dbReference type="GO" id="GO:0003676">
    <property type="term" value="F:nucleic acid binding"/>
    <property type="evidence" value="ECO:0007669"/>
    <property type="project" value="InterPro"/>
</dbReference>
<accession>A0AAE0CI80</accession>
<dbReference type="InterPro" id="IPR052929">
    <property type="entry name" value="RNase_H-like_EbsB-rel"/>
</dbReference>
<reference evidence="2" key="1">
    <citation type="journal article" date="2023" name="Plant J.">
        <title>Genome sequences and population genomics provide insights into the demographic history, inbreeding, and mutation load of two 'living fossil' tree species of Dipteronia.</title>
        <authorList>
            <person name="Feng Y."/>
            <person name="Comes H.P."/>
            <person name="Chen J."/>
            <person name="Zhu S."/>
            <person name="Lu R."/>
            <person name="Zhang X."/>
            <person name="Li P."/>
            <person name="Qiu J."/>
            <person name="Olsen K.M."/>
            <person name="Qiu Y."/>
        </authorList>
    </citation>
    <scope>NUCLEOTIDE SEQUENCE</scope>
    <source>
        <strain evidence="2">KIB01</strain>
    </source>
</reference>
<dbReference type="GO" id="GO:0004523">
    <property type="term" value="F:RNA-DNA hybrid ribonuclease activity"/>
    <property type="evidence" value="ECO:0007669"/>
    <property type="project" value="InterPro"/>
</dbReference>
<organism evidence="2 3">
    <name type="scientific">Dipteronia dyeriana</name>
    <dbReference type="NCBI Taxonomy" id="168575"/>
    <lineage>
        <taxon>Eukaryota</taxon>
        <taxon>Viridiplantae</taxon>
        <taxon>Streptophyta</taxon>
        <taxon>Embryophyta</taxon>
        <taxon>Tracheophyta</taxon>
        <taxon>Spermatophyta</taxon>
        <taxon>Magnoliopsida</taxon>
        <taxon>eudicotyledons</taxon>
        <taxon>Gunneridae</taxon>
        <taxon>Pentapetalae</taxon>
        <taxon>rosids</taxon>
        <taxon>malvids</taxon>
        <taxon>Sapindales</taxon>
        <taxon>Sapindaceae</taxon>
        <taxon>Hippocastanoideae</taxon>
        <taxon>Acereae</taxon>
        <taxon>Dipteronia</taxon>
    </lineage>
</organism>
<dbReference type="Pfam" id="PF13456">
    <property type="entry name" value="RVT_3"/>
    <property type="match status" value="1"/>
</dbReference>
<protein>
    <recommendedName>
        <fullName evidence="1">RNase H type-1 domain-containing protein</fullName>
    </recommendedName>
</protein>
<dbReference type="PANTHER" id="PTHR47074:SF48">
    <property type="entry name" value="POLYNUCLEOTIDYL TRANSFERASE, RIBONUCLEASE H-LIKE SUPERFAMILY PROTEIN"/>
    <property type="match status" value="1"/>
</dbReference>
<evidence type="ECO:0000313" key="2">
    <source>
        <dbReference type="EMBL" id="KAK2652270.1"/>
    </source>
</evidence>
<gene>
    <name evidence="2" type="ORF">Ddye_012126</name>
</gene>
<dbReference type="InterPro" id="IPR036397">
    <property type="entry name" value="RNaseH_sf"/>
</dbReference>